<feature type="transmembrane region" description="Helical" evidence="1">
    <location>
        <begin position="49"/>
        <end position="67"/>
    </location>
</feature>
<proteinExistence type="predicted"/>
<sequence>MTNDQGTIQQRLQAVRILSGALIGGLVIFAVVAVVALGTGEYPSPVEAAALFGINVLAFVVAEVVGYRTEAVRPDADPESALTTGLEALQQTTILRFAITEAPAILALVWAFSTGSAWPYLIGAFWSLLCMAWHVWPSRRVATRLERSLDREGGRSGLVAALSGSTGPSTPGYQQF</sequence>
<evidence type="ECO:0000256" key="1">
    <source>
        <dbReference type="SAM" id="Phobius"/>
    </source>
</evidence>
<evidence type="ECO:0000313" key="2">
    <source>
        <dbReference type="EMBL" id="APH01886.1"/>
    </source>
</evidence>
<dbReference type="KEGG" id="jte:ASJ30_10395"/>
<feature type="transmembrane region" description="Helical" evidence="1">
    <location>
        <begin position="118"/>
        <end position="136"/>
    </location>
</feature>
<feature type="transmembrane region" description="Helical" evidence="1">
    <location>
        <begin position="17"/>
        <end position="37"/>
    </location>
</feature>
<dbReference type="EMBL" id="CP013290">
    <property type="protein sequence ID" value="APH01886.1"/>
    <property type="molecule type" value="Genomic_DNA"/>
</dbReference>
<keyword evidence="3" id="KW-1185">Reference proteome</keyword>
<organism evidence="2 3">
    <name type="scientific">Janibacter indicus</name>
    <dbReference type="NCBI Taxonomy" id="857417"/>
    <lineage>
        <taxon>Bacteria</taxon>
        <taxon>Bacillati</taxon>
        <taxon>Actinomycetota</taxon>
        <taxon>Actinomycetes</taxon>
        <taxon>Micrococcales</taxon>
        <taxon>Intrasporangiaceae</taxon>
        <taxon>Janibacter</taxon>
    </lineage>
</organism>
<protein>
    <submittedName>
        <fullName evidence="2">Uncharacterized protein</fullName>
    </submittedName>
</protein>
<feature type="transmembrane region" description="Helical" evidence="1">
    <location>
        <begin position="94"/>
        <end position="112"/>
    </location>
</feature>
<name>A0A1L3MI11_9MICO</name>
<reference evidence="2 3" key="1">
    <citation type="submission" date="2015-11" db="EMBL/GenBank/DDBJ databases">
        <authorList>
            <person name="Zhang Y."/>
            <person name="Guo Z."/>
        </authorList>
    </citation>
    <scope>NUCLEOTIDE SEQUENCE [LARGE SCALE GENOMIC DNA]</scope>
    <source>
        <strain evidence="2 3">YFY001</strain>
    </source>
</reference>
<dbReference type="RefSeq" id="WP_072625042.1">
    <property type="nucleotide sequence ID" value="NZ_CP013290.1"/>
</dbReference>
<gene>
    <name evidence="2" type="ORF">ASJ30_10395</name>
</gene>
<accession>A0A1L3MI11</accession>
<keyword evidence="1" id="KW-0812">Transmembrane</keyword>
<keyword evidence="1" id="KW-1133">Transmembrane helix</keyword>
<dbReference type="Proteomes" id="UP000182938">
    <property type="component" value="Chromosome"/>
</dbReference>
<dbReference type="AlphaFoldDB" id="A0A1L3MI11"/>
<evidence type="ECO:0000313" key="3">
    <source>
        <dbReference type="Proteomes" id="UP000182938"/>
    </source>
</evidence>
<keyword evidence="1" id="KW-0472">Membrane</keyword>